<proteinExistence type="predicted"/>
<reference evidence="1" key="1">
    <citation type="submission" date="2021-10" db="EMBL/GenBank/DDBJ databases">
        <authorList>
            <person name="Criscuolo A."/>
        </authorList>
    </citation>
    <scope>NUCLEOTIDE SEQUENCE</scope>
    <source>
        <strain evidence="1">CIP111885</strain>
    </source>
</reference>
<dbReference type="EMBL" id="CAKJTG010000003">
    <property type="protein sequence ID" value="CAG9606870.1"/>
    <property type="molecule type" value="Genomic_DNA"/>
</dbReference>
<gene>
    <name evidence="1" type="ORF">NEOCIP111885_00558</name>
</gene>
<name>A0A9C7L9Y9_9BACI</name>
<dbReference type="Proteomes" id="UP000789845">
    <property type="component" value="Unassembled WGS sequence"/>
</dbReference>
<organism evidence="1 2">
    <name type="scientific">Pseudoneobacillus rhizosphaerae</name>
    <dbReference type="NCBI Taxonomy" id="2880968"/>
    <lineage>
        <taxon>Bacteria</taxon>
        <taxon>Bacillati</taxon>
        <taxon>Bacillota</taxon>
        <taxon>Bacilli</taxon>
        <taxon>Bacillales</taxon>
        <taxon>Bacillaceae</taxon>
        <taxon>Pseudoneobacillus</taxon>
    </lineage>
</organism>
<accession>A0A9C7L9Y9</accession>
<dbReference type="RefSeq" id="WP_230495151.1">
    <property type="nucleotide sequence ID" value="NZ_CAKJTG010000003.1"/>
</dbReference>
<dbReference type="AlphaFoldDB" id="A0A9C7L9Y9"/>
<comment type="caution">
    <text evidence="1">The sequence shown here is derived from an EMBL/GenBank/DDBJ whole genome shotgun (WGS) entry which is preliminary data.</text>
</comment>
<evidence type="ECO:0000313" key="1">
    <source>
        <dbReference type="EMBL" id="CAG9606870.1"/>
    </source>
</evidence>
<protein>
    <submittedName>
        <fullName evidence="1">Uncharacterized protein</fullName>
    </submittedName>
</protein>
<evidence type="ECO:0000313" key="2">
    <source>
        <dbReference type="Proteomes" id="UP000789845"/>
    </source>
</evidence>
<sequence length="252" mass="27803">MKKKSSVFILVLIVFLVVSNTGYAKSVSKKITAVFGSHVVKLNGKTQTTETLAYGSKVYVQMDELTKLSGATVKKTGNTYAITPVVKEDGITKKTVNNLKIQVQLMDTYKNLEDLTDYHIHLADSLHYSAYAISIGEEPTSLLTAEALQSSLVEKLESISKDFGKMKASAKSQGINIKKDIAIVEGMISETRHSLNQFKQCIDLIKKYAATSQESFSDESFELQKEASITLNTVGGEALDWYTYYVKVVTGK</sequence>
<keyword evidence="2" id="KW-1185">Reference proteome</keyword>